<accession>A0A1N7IQC7</accession>
<sequence>MEQITSDIMNRQPLATYNIAAVAPVRPVQITQTGTTDSGKDSQGNPSQGRGRDEAEAYRPMTFQAVLLSSTTLSSLQDVLSRLSGGGGFSVVDRASSAYRDAVSKLGDSTSEAGASSEDAGTEEQGVSSAAETVSPTSSSASQGVGYYGYDWIGSGQLLQAARQATAAYMQSMTAVQTGDTPYAQKAEVLNLVA</sequence>
<reference evidence="2 3" key="1">
    <citation type="submission" date="2017-01" db="EMBL/GenBank/DDBJ databases">
        <authorList>
            <person name="Mah S.A."/>
            <person name="Swanson W.J."/>
            <person name="Moy G.W."/>
            <person name="Vacquier V.D."/>
        </authorList>
    </citation>
    <scope>NUCLEOTIDE SEQUENCE [LARGE SCALE GENOMIC DNA]</scope>
    <source>
        <strain evidence="2 3">DSM 11589</strain>
    </source>
</reference>
<dbReference type="RefSeq" id="WP_076398499.1">
    <property type="nucleotide sequence ID" value="NZ_FTOA01000001.1"/>
</dbReference>
<dbReference type="EMBL" id="FTOA01000001">
    <property type="protein sequence ID" value="SIS39181.1"/>
    <property type="molecule type" value="Genomic_DNA"/>
</dbReference>
<evidence type="ECO:0000313" key="2">
    <source>
        <dbReference type="EMBL" id="SIS39181.1"/>
    </source>
</evidence>
<gene>
    <name evidence="2" type="ORF">SAMN05421779_101464</name>
</gene>
<dbReference type="Proteomes" id="UP000185678">
    <property type="component" value="Unassembled WGS sequence"/>
</dbReference>
<evidence type="ECO:0000256" key="1">
    <source>
        <dbReference type="SAM" id="MobiDB-lite"/>
    </source>
</evidence>
<protein>
    <submittedName>
        <fullName evidence="2">Uncharacterized protein</fullName>
    </submittedName>
</protein>
<evidence type="ECO:0000313" key="3">
    <source>
        <dbReference type="Proteomes" id="UP000185678"/>
    </source>
</evidence>
<proteinExistence type="predicted"/>
<feature type="region of interest" description="Disordered" evidence="1">
    <location>
        <begin position="108"/>
        <end position="142"/>
    </location>
</feature>
<organism evidence="2 3">
    <name type="scientific">Insolitispirillum peregrinum</name>
    <dbReference type="NCBI Taxonomy" id="80876"/>
    <lineage>
        <taxon>Bacteria</taxon>
        <taxon>Pseudomonadati</taxon>
        <taxon>Pseudomonadota</taxon>
        <taxon>Alphaproteobacteria</taxon>
        <taxon>Rhodospirillales</taxon>
        <taxon>Novispirillaceae</taxon>
        <taxon>Insolitispirillum</taxon>
    </lineage>
</organism>
<feature type="compositionally biased region" description="Polar residues" evidence="1">
    <location>
        <begin position="30"/>
        <end position="48"/>
    </location>
</feature>
<dbReference type="AlphaFoldDB" id="A0A1N7IQC7"/>
<keyword evidence="3" id="KW-1185">Reference proteome</keyword>
<feature type="compositionally biased region" description="Polar residues" evidence="1">
    <location>
        <begin position="125"/>
        <end position="142"/>
    </location>
</feature>
<name>A0A1N7IQC7_9PROT</name>
<feature type="region of interest" description="Disordered" evidence="1">
    <location>
        <begin position="30"/>
        <end position="55"/>
    </location>
</feature>